<organism evidence="2 3">
    <name type="scientific">Caenorhabditis tropicalis</name>
    <dbReference type="NCBI Taxonomy" id="1561998"/>
    <lineage>
        <taxon>Eukaryota</taxon>
        <taxon>Metazoa</taxon>
        <taxon>Ecdysozoa</taxon>
        <taxon>Nematoda</taxon>
        <taxon>Chromadorea</taxon>
        <taxon>Rhabditida</taxon>
        <taxon>Rhabditina</taxon>
        <taxon>Rhabditomorpha</taxon>
        <taxon>Rhabditoidea</taxon>
        <taxon>Rhabditidae</taxon>
        <taxon>Peloderinae</taxon>
        <taxon>Caenorhabditis</taxon>
    </lineage>
</organism>
<accession>A0A1I7V325</accession>
<dbReference type="Pfam" id="PF01827">
    <property type="entry name" value="FTH"/>
    <property type="match status" value="1"/>
</dbReference>
<evidence type="ECO:0000259" key="1">
    <source>
        <dbReference type="Pfam" id="PF01827"/>
    </source>
</evidence>
<dbReference type="Proteomes" id="UP000095282">
    <property type="component" value="Unplaced"/>
</dbReference>
<dbReference type="eggNOG" id="ENOG502TFRN">
    <property type="taxonomic scope" value="Eukaryota"/>
</dbReference>
<dbReference type="WBParaSite" id="Csp11.Scaffold630.g21893.t1">
    <property type="protein sequence ID" value="Csp11.Scaffold630.g21893.t1"/>
    <property type="gene ID" value="Csp11.Scaffold630.g21893"/>
</dbReference>
<evidence type="ECO:0000313" key="3">
    <source>
        <dbReference type="WBParaSite" id="Csp11.Scaffold630.g21893.t1"/>
    </source>
</evidence>
<name>A0A1I7V325_9PELO</name>
<reference evidence="3" key="1">
    <citation type="submission" date="2016-11" db="UniProtKB">
        <authorList>
            <consortium name="WormBaseParasite"/>
        </authorList>
    </citation>
    <scope>IDENTIFICATION</scope>
</reference>
<proteinExistence type="predicted"/>
<sequence>MDYSITNICAPYKSVGISISLQPVKVPYFTNLEIRSPTGTIFERTYSDYCVTKDLVDILRIPDLKIDQLDIGGLVFNQKEFFSRVIKALEENSLKIRAETVHFHVTNKQLTKKHVELLRHFDVDALHGIEINTHVLDDAFQEMVTTEQWKKAKRLTMFQFTNSVGIENFLHFQKVFLIDYPKITPNDCWKMIQSFRNGNIPPGSFFDISGTKVDISGVIEMFDVPVRCEDRDSEYVKHIQHFKLEDDYILEVRLYEDKILSRKGKKEDLLEF</sequence>
<evidence type="ECO:0000313" key="2">
    <source>
        <dbReference type="Proteomes" id="UP000095282"/>
    </source>
</evidence>
<protein>
    <submittedName>
        <fullName evidence="3">FTH domain-containing protein</fullName>
    </submittedName>
</protein>
<dbReference type="InterPro" id="IPR002900">
    <property type="entry name" value="DUF38/FTH_CAE_spp"/>
</dbReference>
<feature type="domain" description="DUF38" evidence="1">
    <location>
        <begin position="80"/>
        <end position="195"/>
    </location>
</feature>
<keyword evidence="2" id="KW-1185">Reference proteome</keyword>
<dbReference type="AlphaFoldDB" id="A0A1I7V325"/>